<comment type="caution">
    <text evidence="1">The sequence shown here is derived from an EMBL/GenBank/DDBJ whole genome shotgun (WGS) entry which is preliminary data.</text>
</comment>
<organism evidence="1 2">
    <name type="scientific">Ruficoccus amylovorans</name>
    <dbReference type="NCBI Taxonomy" id="1804625"/>
    <lineage>
        <taxon>Bacteria</taxon>
        <taxon>Pseudomonadati</taxon>
        <taxon>Verrucomicrobiota</taxon>
        <taxon>Opitutia</taxon>
        <taxon>Puniceicoccales</taxon>
        <taxon>Cerasicoccaceae</taxon>
        <taxon>Ruficoccus</taxon>
    </lineage>
</organism>
<evidence type="ECO:0000313" key="1">
    <source>
        <dbReference type="EMBL" id="MBC2596270.1"/>
    </source>
</evidence>
<protein>
    <submittedName>
        <fullName evidence="1">Uncharacterized protein</fullName>
    </submittedName>
</protein>
<gene>
    <name evidence="1" type="ORF">H5P28_18530</name>
</gene>
<sequence>MSLPVISLQTIRNRLKAGRVKPLALDYPVELRPPPIDIRMMDSVLYRNGKESVALFCRGRKKALYRVRLWLDGEDLPQLARVCYRFPTGAGLPDIPMPRTVENVRCETHIWTGELLEIVAELTLKDGRSYHLRHELAYGQELKGARTTFVEVAATGL</sequence>
<reference evidence="1 2" key="1">
    <citation type="submission" date="2020-07" db="EMBL/GenBank/DDBJ databases">
        <authorList>
            <person name="Feng X."/>
        </authorList>
    </citation>
    <scope>NUCLEOTIDE SEQUENCE [LARGE SCALE GENOMIC DNA]</scope>
    <source>
        <strain evidence="1 2">JCM31066</strain>
    </source>
</reference>
<dbReference type="EMBL" id="JACHVB010000063">
    <property type="protein sequence ID" value="MBC2596270.1"/>
    <property type="molecule type" value="Genomic_DNA"/>
</dbReference>
<accession>A0A842HJH2</accession>
<dbReference type="RefSeq" id="WP_185677180.1">
    <property type="nucleotide sequence ID" value="NZ_JACHVB010000063.1"/>
</dbReference>
<proteinExistence type="predicted"/>
<keyword evidence="2" id="KW-1185">Reference proteome</keyword>
<dbReference type="AlphaFoldDB" id="A0A842HJH2"/>
<dbReference type="Proteomes" id="UP000546464">
    <property type="component" value="Unassembled WGS sequence"/>
</dbReference>
<name>A0A842HJH2_9BACT</name>
<evidence type="ECO:0000313" key="2">
    <source>
        <dbReference type="Proteomes" id="UP000546464"/>
    </source>
</evidence>